<sequence length="247" mass="27649">MRQRRIALFVVQVPGWTMIAATTWSEIMLTPCKQLSVPCGWARVLKIGWQNDAGFVKQAMCSNSLQRDKPVRKRIDTLRKLRLGRSEVRASQAEWLSGDQNCVKLADVGFMSSWKQVQKRHQFKFNHGVKIKALTIYEIRVALGSSGNKEEPAAKAQTPACEQTKGEYFAGITQFSALWVELTVEHAPEAPSTSTTHPSINGLNVLSNSSDDQREEKTMWTAREIGEFDFPEQEIPRVGGETAIASP</sequence>
<evidence type="ECO:0000313" key="3">
    <source>
        <dbReference type="EMBL" id="KIM48641.1"/>
    </source>
</evidence>
<proteinExistence type="predicted"/>
<reference evidence="3 4" key="1">
    <citation type="submission" date="2014-04" db="EMBL/GenBank/DDBJ databases">
        <authorList>
            <consortium name="DOE Joint Genome Institute"/>
            <person name="Kuo A."/>
            <person name="Gay G."/>
            <person name="Dore J."/>
            <person name="Kohler A."/>
            <person name="Nagy L.G."/>
            <person name="Floudas D."/>
            <person name="Copeland A."/>
            <person name="Barry K.W."/>
            <person name="Cichocki N."/>
            <person name="Veneault-Fourrey C."/>
            <person name="LaButti K."/>
            <person name="Lindquist E.A."/>
            <person name="Lipzen A."/>
            <person name="Lundell T."/>
            <person name="Morin E."/>
            <person name="Murat C."/>
            <person name="Sun H."/>
            <person name="Tunlid A."/>
            <person name="Henrissat B."/>
            <person name="Grigoriev I.V."/>
            <person name="Hibbett D.S."/>
            <person name="Martin F."/>
            <person name="Nordberg H.P."/>
            <person name="Cantor M.N."/>
            <person name="Hua S.X."/>
        </authorList>
    </citation>
    <scope>NUCLEOTIDE SEQUENCE [LARGE SCALE GENOMIC DNA]</scope>
    <source>
        <strain evidence="4">h7</strain>
    </source>
</reference>
<protein>
    <submittedName>
        <fullName evidence="3">Uncharacterized protein</fullName>
    </submittedName>
</protein>
<evidence type="ECO:0000256" key="1">
    <source>
        <dbReference type="SAM" id="MobiDB-lite"/>
    </source>
</evidence>
<keyword evidence="4" id="KW-1185">Reference proteome</keyword>
<dbReference type="Proteomes" id="UP000053424">
    <property type="component" value="Unassembled WGS sequence"/>
</dbReference>
<gene>
    <name evidence="3" type="ORF">M413DRAFT_6026</name>
</gene>
<name>A0A0C3CXW1_HEBCY</name>
<evidence type="ECO:0000256" key="2">
    <source>
        <dbReference type="SAM" id="SignalP"/>
    </source>
</evidence>
<feature type="chain" id="PRO_5002173429" evidence="2">
    <location>
        <begin position="22"/>
        <end position="247"/>
    </location>
</feature>
<keyword evidence="2" id="KW-0732">Signal</keyword>
<accession>A0A0C3CXW1</accession>
<dbReference type="AlphaFoldDB" id="A0A0C3CXW1"/>
<organism evidence="3 4">
    <name type="scientific">Hebeloma cylindrosporum</name>
    <dbReference type="NCBI Taxonomy" id="76867"/>
    <lineage>
        <taxon>Eukaryota</taxon>
        <taxon>Fungi</taxon>
        <taxon>Dikarya</taxon>
        <taxon>Basidiomycota</taxon>
        <taxon>Agaricomycotina</taxon>
        <taxon>Agaricomycetes</taxon>
        <taxon>Agaricomycetidae</taxon>
        <taxon>Agaricales</taxon>
        <taxon>Agaricineae</taxon>
        <taxon>Hymenogastraceae</taxon>
        <taxon>Hebeloma</taxon>
    </lineage>
</organism>
<feature type="signal peptide" evidence="2">
    <location>
        <begin position="1"/>
        <end position="21"/>
    </location>
</feature>
<evidence type="ECO:0000313" key="4">
    <source>
        <dbReference type="Proteomes" id="UP000053424"/>
    </source>
</evidence>
<feature type="region of interest" description="Disordered" evidence="1">
    <location>
        <begin position="189"/>
        <end position="213"/>
    </location>
</feature>
<feature type="region of interest" description="Disordered" evidence="1">
    <location>
        <begin position="228"/>
        <end position="247"/>
    </location>
</feature>
<dbReference type="EMBL" id="KN831768">
    <property type="protein sequence ID" value="KIM48641.1"/>
    <property type="molecule type" value="Genomic_DNA"/>
</dbReference>
<feature type="compositionally biased region" description="Polar residues" evidence="1">
    <location>
        <begin position="191"/>
        <end position="210"/>
    </location>
</feature>
<reference evidence="4" key="2">
    <citation type="submission" date="2015-01" db="EMBL/GenBank/DDBJ databases">
        <title>Evolutionary Origins and Diversification of the Mycorrhizal Mutualists.</title>
        <authorList>
            <consortium name="DOE Joint Genome Institute"/>
            <consortium name="Mycorrhizal Genomics Consortium"/>
            <person name="Kohler A."/>
            <person name="Kuo A."/>
            <person name="Nagy L.G."/>
            <person name="Floudas D."/>
            <person name="Copeland A."/>
            <person name="Barry K.W."/>
            <person name="Cichocki N."/>
            <person name="Veneault-Fourrey C."/>
            <person name="LaButti K."/>
            <person name="Lindquist E.A."/>
            <person name="Lipzen A."/>
            <person name="Lundell T."/>
            <person name="Morin E."/>
            <person name="Murat C."/>
            <person name="Riley R."/>
            <person name="Ohm R."/>
            <person name="Sun H."/>
            <person name="Tunlid A."/>
            <person name="Henrissat B."/>
            <person name="Grigoriev I.V."/>
            <person name="Hibbett D.S."/>
            <person name="Martin F."/>
        </authorList>
    </citation>
    <scope>NUCLEOTIDE SEQUENCE [LARGE SCALE GENOMIC DNA]</scope>
    <source>
        <strain evidence="4">h7</strain>
    </source>
</reference>
<dbReference type="HOGENOM" id="CLU_1124664_0_0_1"/>